<organism evidence="1 2">
    <name type="scientific">candidate division WWE3 bacterium GW2011_GWF1_42_14</name>
    <dbReference type="NCBI Taxonomy" id="1619138"/>
    <lineage>
        <taxon>Bacteria</taxon>
        <taxon>Katanobacteria</taxon>
    </lineage>
</organism>
<proteinExistence type="predicted"/>
<gene>
    <name evidence="1" type="ORF">UV00_C0008G0001</name>
</gene>
<reference evidence="1 2" key="1">
    <citation type="journal article" date="2015" name="Nature">
        <title>rRNA introns, odd ribosomes, and small enigmatic genomes across a large radiation of phyla.</title>
        <authorList>
            <person name="Brown C.T."/>
            <person name="Hug L.A."/>
            <person name="Thomas B.C."/>
            <person name="Sharon I."/>
            <person name="Castelle C.J."/>
            <person name="Singh A."/>
            <person name="Wilkins M.J."/>
            <person name="Williams K.H."/>
            <person name="Banfield J.F."/>
        </authorList>
    </citation>
    <scope>NUCLEOTIDE SEQUENCE [LARGE SCALE GENOMIC DNA]</scope>
</reference>
<evidence type="ECO:0000313" key="2">
    <source>
        <dbReference type="Proteomes" id="UP000033847"/>
    </source>
</evidence>
<dbReference type="EMBL" id="LCCU01000008">
    <property type="protein sequence ID" value="KKS38169.1"/>
    <property type="molecule type" value="Genomic_DNA"/>
</dbReference>
<comment type="caution">
    <text evidence="1">The sequence shown here is derived from an EMBL/GenBank/DDBJ whole genome shotgun (WGS) entry which is preliminary data.</text>
</comment>
<feature type="non-terminal residue" evidence="1">
    <location>
        <position position="1"/>
    </location>
</feature>
<dbReference type="Proteomes" id="UP000033847">
    <property type="component" value="Unassembled WGS sequence"/>
</dbReference>
<dbReference type="AlphaFoldDB" id="A0A0G0YNJ1"/>
<protein>
    <submittedName>
        <fullName evidence="1">Uncharacterized protein</fullName>
    </submittedName>
</protein>
<evidence type="ECO:0000313" key="1">
    <source>
        <dbReference type="EMBL" id="KKS38169.1"/>
    </source>
</evidence>
<accession>A0A0G0YNJ1</accession>
<name>A0A0G0YNJ1_UNCKA</name>
<sequence>ELIGGLRGANKNFELDYWGAAYKESAQRVLKNVQGTGVNNLKVYACDNQISVVYYSQFRYELVGRSRDADVIICDTFNEQLRKQTDDAAYQNTFPIVYEIKRENTPIHVIRVSQRLYGQFNY</sequence>